<keyword evidence="3" id="KW-1185">Reference proteome</keyword>
<dbReference type="EMBL" id="CATWAF010000003">
    <property type="protein sequence ID" value="CAJ0697061.1"/>
    <property type="molecule type" value="Genomic_DNA"/>
</dbReference>
<name>A0AAD2B6S7_9RALS</name>
<protein>
    <submittedName>
        <fullName evidence="2">Uncharacterized protein</fullName>
    </submittedName>
</protein>
<dbReference type="Proteomes" id="UP001189915">
    <property type="component" value="Unassembled WGS sequence"/>
</dbReference>
<accession>A0AAD2B6S7</accession>
<comment type="caution">
    <text evidence="2">The sequence shown here is derived from an EMBL/GenBank/DDBJ whole genome shotgun (WGS) entry which is preliminary data.</text>
</comment>
<feature type="region of interest" description="Disordered" evidence="1">
    <location>
        <begin position="1"/>
        <end position="48"/>
    </location>
</feature>
<gene>
    <name evidence="2" type="ORF">LMG18091_02410</name>
</gene>
<organism evidence="2 3">
    <name type="scientific">Ralstonia wenshanensis</name>
    <dbReference type="NCBI Taxonomy" id="2842456"/>
    <lineage>
        <taxon>Bacteria</taxon>
        <taxon>Pseudomonadati</taxon>
        <taxon>Pseudomonadota</taxon>
        <taxon>Betaproteobacteria</taxon>
        <taxon>Burkholderiales</taxon>
        <taxon>Burkholderiaceae</taxon>
        <taxon>Ralstonia</taxon>
    </lineage>
</organism>
<reference evidence="2 3" key="1">
    <citation type="submission" date="2023-07" db="EMBL/GenBank/DDBJ databases">
        <authorList>
            <person name="Peeters C."/>
        </authorList>
    </citation>
    <scope>NUCLEOTIDE SEQUENCE [LARGE SCALE GENOMIC DNA]</scope>
    <source>
        <strain evidence="2 3">LMG 18091</strain>
    </source>
</reference>
<evidence type="ECO:0000313" key="2">
    <source>
        <dbReference type="EMBL" id="CAJ0697061.1"/>
    </source>
</evidence>
<dbReference type="AlphaFoldDB" id="A0AAD2B6S7"/>
<evidence type="ECO:0000256" key="1">
    <source>
        <dbReference type="SAM" id="MobiDB-lite"/>
    </source>
</evidence>
<proteinExistence type="predicted"/>
<evidence type="ECO:0000313" key="3">
    <source>
        <dbReference type="Proteomes" id="UP001189915"/>
    </source>
</evidence>
<sequence>MVIDTRAPAADLRGKDPAGEKKKRRHGHAPTHALPQRAQVSAPLPLIP</sequence>